<evidence type="ECO:0000313" key="4">
    <source>
        <dbReference type="Proteomes" id="UP000199356"/>
    </source>
</evidence>
<dbReference type="InterPro" id="IPR006660">
    <property type="entry name" value="Arsenate_reductase-like"/>
</dbReference>
<comment type="similarity">
    <text evidence="1 2">Belongs to the ArsC family.</text>
</comment>
<dbReference type="SUPFAM" id="SSF52833">
    <property type="entry name" value="Thioredoxin-like"/>
    <property type="match status" value="1"/>
</dbReference>
<dbReference type="AlphaFoldDB" id="A0A1I5KG91"/>
<dbReference type="Gene3D" id="3.40.30.10">
    <property type="entry name" value="Glutaredoxin"/>
    <property type="match status" value="1"/>
</dbReference>
<proteinExistence type="inferred from homology"/>
<dbReference type="InterPro" id="IPR036249">
    <property type="entry name" value="Thioredoxin-like_sf"/>
</dbReference>
<dbReference type="Pfam" id="PF03960">
    <property type="entry name" value="ArsC"/>
    <property type="match status" value="1"/>
</dbReference>
<dbReference type="EMBL" id="FOXA01000001">
    <property type="protein sequence ID" value="SFO83646.1"/>
    <property type="molecule type" value="Genomic_DNA"/>
</dbReference>
<reference evidence="3 4" key="1">
    <citation type="submission" date="2016-10" db="EMBL/GenBank/DDBJ databases">
        <authorList>
            <person name="de Groot N.N."/>
        </authorList>
    </citation>
    <scope>NUCLEOTIDE SEQUENCE [LARGE SCALE GENOMIC DNA]</scope>
    <source>
        <strain evidence="3 4">DSM 19547</strain>
    </source>
</reference>
<keyword evidence="4" id="KW-1185">Reference proteome</keyword>
<evidence type="ECO:0000256" key="2">
    <source>
        <dbReference type="PROSITE-ProRule" id="PRU01282"/>
    </source>
</evidence>
<protein>
    <submittedName>
        <fullName evidence="3">Arsenate reductase, glutaredoxin family</fullName>
    </submittedName>
</protein>
<dbReference type="PANTHER" id="PTHR30041">
    <property type="entry name" value="ARSENATE REDUCTASE"/>
    <property type="match status" value="1"/>
</dbReference>
<sequence length="109" mass="11962">MIVHVLKTCDTCRKALTDLRASGHDPHVVDVRADGVARADLERFHAAFGDRLVNRRSTTWRGLSEEERAGDPLELLAAHPTLMKRPVIETDGTLHLGWDAKTKAAVLGG</sequence>
<dbReference type="OrthoDB" id="9803749at2"/>
<evidence type="ECO:0000256" key="1">
    <source>
        <dbReference type="ARBA" id="ARBA00007198"/>
    </source>
</evidence>
<organism evidence="3 4">
    <name type="scientific">Tranquillimonas alkanivorans</name>
    <dbReference type="NCBI Taxonomy" id="441119"/>
    <lineage>
        <taxon>Bacteria</taxon>
        <taxon>Pseudomonadati</taxon>
        <taxon>Pseudomonadota</taxon>
        <taxon>Alphaproteobacteria</taxon>
        <taxon>Rhodobacterales</taxon>
        <taxon>Roseobacteraceae</taxon>
        <taxon>Tranquillimonas</taxon>
    </lineage>
</organism>
<gene>
    <name evidence="3" type="ORF">SAMN04488047_10170</name>
</gene>
<dbReference type="RefSeq" id="WP_093417706.1">
    <property type="nucleotide sequence ID" value="NZ_FOXA01000001.1"/>
</dbReference>
<name>A0A1I5KG91_9RHOB</name>
<dbReference type="PANTHER" id="PTHR30041:SF8">
    <property type="entry name" value="PROTEIN YFFB"/>
    <property type="match status" value="1"/>
</dbReference>
<accession>A0A1I5KG91</accession>
<dbReference type="STRING" id="441119.SAMN04488047_10170"/>
<dbReference type="PROSITE" id="PS51353">
    <property type="entry name" value="ARSC"/>
    <property type="match status" value="1"/>
</dbReference>
<evidence type="ECO:0000313" key="3">
    <source>
        <dbReference type="EMBL" id="SFO83646.1"/>
    </source>
</evidence>
<dbReference type="Proteomes" id="UP000199356">
    <property type="component" value="Unassembled WGS sequence"/>
</dbReference>